<feature type="non-terminal residue" evidence="1">
    <location>
        <position position="61"/>
    </location>
</feature>
<name>A0A093HDL8_GAVST</name>
<keyword evidence="2" id="KW-1185">Reference proteome</keyword>
<gene>
    <name evidence="1" type="ORF">N328_02198</name>
</gene>
<evidence type="ECO:0000313" key="2">
    <source>
        <dbReference type="Proteomes" id="UP000054313"/>
    </source>
</evidence>
<evidence type="ECO:0000313" key="1">
    <source>
        <dbReference type="EMBL" id="KFV52713.1"/>
    </source>
</evidence>
<organism evidence="1 2">
    <name type="scientific">Gavia stellata</name>
    <name type="common">Red-throated diver</name>
    <name type="synonym">Colymbus stellatus</name>
    <dbReference type="NCBI Taxonomy" id="37040"/>
    <lineage>
        <taxon>Eukaryota</taxon>
        <taxon>Metazoa</taxon>
        <taxon>Chordata</taxon>
        <taxon>Craniata</taxon>
        <taxon>Vertebrata</taxon>
        <taxon>Euteleostomi</taxon>
        <taxon>Archelosauria</taxon>
        <taxon>Archosauria</taxon>
        <taxon>Dinosauria</taxon>
        <taxon>Saurischia</taxon>
        <taxon>Theropoda</taxon>
        <taxon>Coelurosauria</taxon>
        <taxon>Aves</taxon>
        <taxon>Neognathae</taxon>
        <taxon>Neoaves</taxon>
        <taxon>Aequornithes</taxon>
        <taxon>Gaviiformes</taxon>
        <taxon>Gaviidae</taxon>
        <taxon>Gavia</taxon>
    </lineage>
</organism>
<dbReference type="Proteomes" id="UP000054313">
    <property type="component" value="Unassembled WGS sequence"/>
</dbReference>
<reference evidence="1 2" key="1">
    <citation type="submission" date="2014-04" db="EMBL/GenBank/DDBJ databases">
        <title>Genome evolution of avian class.</title>
        <authorList>
            <person name="Zhang G."/>
            <person name="Li C."/>
        </authorList>
    </citation>
    <scope>NUCLEOTIDE SEQUENCE [LARGE SCALE GENOMIC DNA]</scope>
    <source>
        <strain evidence="1">BGI_N328</strain>
    </source>
</reference>
<proteinExistence type="predicted"/>
<sequence length="61" mass="6754">VTVGLRWLICELPFRVNLSCSIFSSWLSSSSSGCLPIAGCPWAGLSIPCKILWTFSFQRCQ</sequence>
<dbReference type="EMBL" id="KK624498">
    <property type="protein sequence ID" value="KFV52713.1"/>
    <property type="molecule type" value="Genomic_DNA"/>
</dbReference>
<protein>
    <submittedName>
        <fullName evidence="1">Uncharacterized protein</fullName>
    </submittedName>
</protein>
<dbReference type="AlphaFoldDB" id="A0A093HDL8"/>
<accession>A0A093HDL8</accession>
<feature type="non-terminal residue" evidence="1">
    <location>
        <position position="1"/>
    </location>
</feature>